<gene>
    <name evidence="2" type="ORF">EVAR_84277_1</name>
</gene>
<reference evidence="2 3" key="1">
    <citation type="journal article" date="2019" name="Commun. Biol.">
        <title>The bagworm genome reveals a unique fibroin gene that provides high tensile strength.</title>
        <authorList>
            <person name="Kono N."/>
            <person name="Nakamura H."/>
            <person name="Ohtoshi R."/>
            <person name="Tomita M."/>
            <person name="Numata K."/>
            <person name="Arakawa K."/>
        </authorList>
    </citation>
    <scope>NUCLEOTIDE SEQUENCE [LARGE SCALE GENOMIC DNA]</scope>
</reference>
<comment type="caution">
    <text evidence="2">The sequence shown here is derived from an EMBL/GenBank/DDBJ whole genome shotgun (WGS) entry which is preliminary data.</text>
</comment>
<organism evidence="2 3">
    <name type="scientific">Eumeta variegata</name>
    <name type="common">Bagworm moth</name>
    <name type="synonym">Eumeta japonica</name>
    <dbReference type="NCBI Taxonomy" id="151549"/>
    <lineage>
        <taxon>Eukaryota</taxon>
        <taxon>Metazoa</taxon>
        <taxon>Ecdysozoa</taxon>
        <taxon>Arthropoda</taxon>
        <taxon>Hexapoda</taxon>
        <taxon>Insecta</taxon>
        <taxon>Pterygota</taxon>
        <taxon>Neoptera</taxon>
        <taxon>Endopterygota</taxon>
        <taxon>Lepidoptera</taxon>
        <taxon>Glossata</taxon>
        <taxon>Ditrysia</taxon>
        <taxon>Tineoidea</taxon>
        <taxon>Psychidae</taxon>
        <taxon>Oiketicinae</taxon>
        <taxon>Eumeta</taxon>
    </lineage>
</organism>
<dbReference type="PANTHER" id="PTHR46114:SF1">
    <property type="entry name" value="ZAD DOMAIN-CONTAINING PROTEIN"/>
    <property type="match status" value="1"/>
</dbReference>
<proteinExistence type="predicted"/>
<accession>A0A4C1WS51</accession>
<evidence type="ECO:0000313" key="3">
    <source>
        <dbReference type="Proteomes" id="UP000299102"/>
    </source>
</evidence>
<dbReference type="OrthoDB" id="8063408at2759"/>
<dbReference type="Proteomes" id="UP000299102">
    <property type="component" value="Unassembled WGS sequence"/>
</dbReference>
<protein>
    <submittedName>
        <fullName evidence="2">Uncharacterized protein</fullName>
    </submittedName>
</protein>
<dbReference type="PANTHER" id="PTHR46114">
    <property type="entry name" value="APPLE DOMAIN-CONTAINING PROTEIN"/>
    <property type="match status" value="1"/>
</dbReference>
<sequence>MFADDSRRVLRSPSSRILHCAPPHSHRRARRDRPARARVTRRYLTHVKKRREADEHSLLSATRQLLHWHTINMTTNSKKLHRHTKKKKLSVHRAPPIYGHVFRPAKHEFQVGLGRPALSFEAPPRVTVGNRTIWQSPWVNGVCAVMAGTSDKYFTMQGSGNPVSAAGQGEKAGPQASSSSDCSSSVVGNLATGESVKPQKTVIDDETEALEEMEVEKEEVPMEEEDEEEKEEEEEILGDENPKDKDFMPDKKTKDPETFSREELNDLIRDLNLPKDGAELLASRLKHKNLLAPKVTAYFYRNREEEFRKFFTKDDENSVVYCSNVKGLVDELKPDTYRDDEWRLFIDSSTRSLKAVLLHISNTLAPIPIAHSTKLKETYENLEIVLDKIQYSEHQWRICGDLKIATLLLGQQSGFTKYPCYLCLWDSRDRKNHYVKKEWPSRVQLNVGRHNVIRAPLIQPSNYLLPPLHIKLGLIKQYVKALDKDGDCFRYLRGKFPAISDAKLKEGIFNGPQIRTLFQDTNFSGTMNDKEKAAWVSFQNVCQNFLGNNKSENYRAIVEELVTNYKNLGCLMNLKLHFLDSHIDHFPENLGDYSEEQGEHFHQDISEMETSEMEVSGKLEYQHDGRLLLDTQKRYPKRR</sequence>
<feature type="region of interest" description="Disordered" evidence="1">
    <location>
        <begin position="163"/>
        <end position="190"/>
    </location>
</feature>
<feature type="compositionally biased region" description="Acidic residues" evidence="1">
    <location>
        <begin position="212"/>
        <end position="238"/>
    </location>
</feature>
<feature type="region of interest" description="Disordered" evidence="1">
    <location>
        <begin position="212"/>
        <end position="258"/>
    </location>
</feature>
<evidence type="ECO:0000313" key="2">
    <source>
        <dbReference type="EMBL" id="GBP53793.1"/>
    </source>
</evidence>
<dbReference type="EMBL" id="BGZK01000633">
    <property type="protein sequence ID" value="GBP53793.1"/>
    <property type="molecule type" value="Genomic_DNA"/>
</dbReference>
<keyword evidence="3" id="KW-1185">Reference proteome</keyword>
<feature type="compositionally biased region" description="Basic residues" evidence="1">
    <location>
        <begin position="24"/>
        <end position="36"/>
    </location>
</feature>
<feature type="compositionally biased region" description="Basic and acidic residues" evidence="1">
    <location>
        <begin position="240"/>
        <end position="258"/>
    </location>
</feature>
<feature type="region of interest" description="Disordered" evidence="1">
    <location>
        <begin position="1"/>
        <end position="36"/>
    </location>
</feature>
<evidence type="ECO:0000256" key="1">
    <source>
        <dbReference type="SAM" id="MobiDB-lite"/>
    </source>
</evidence>
<name>A0A4C1WS51_EUMVA</name>
<dbReference type="AlphaFoldDB" id="A0A4C1WS51"/>